<comment type="caution">
    <text evidence="3">The sequence shown here is derived from an EMBL/GenBank/DDBJ whole genome shotgun (WGS) entry which is preliminary data.</text>
</comment>
<gene>
    <name evidence="2" type="ORF">MMEN_LOCUS13679</name>
    <name evidence="3" type="ORF">MMEN_LOCUS14004</name>
</gene>
<evidence type="ECO:0000313" key="2">
    <source>
        <dbReference type="EMBL" id="CAG5937698.1"/>
    </source>
</evidence>
<feature type="compositionally biased region" description="Basic and acidic residues" evidence="1">
    <location>
        <begin position="1"/>
        <end position="26"/>
    </location>
</feature>
<evidence type="ECO:0000256" key="1">
    <source>
        <dbReference type="SAM" id="MobiDB-lite"/>
    </source>
</evidence>
<name>A0A8S4BDP2_9TELE</name>
<dbReference type="Proteomes" id="UP000677803">
    <property type="component" value="Unassembled WGS sequence"/>
</dbReference>
<evidence type="ECO:0000313" key="3">
    <source>
        <dbReference type="EMBL" id="CAG5942187.1"/>
    </source>
</evidence>
<reference evidence="3" key="1">
    <citation type="submission" date="2021-05" db="EMBL/GenBank/DDBJ databases">
        <authorList>
            <person name="Tigano A."/>
        </authorList>
    </citation>
    <scope>NUCLEOTIDE SEQUENCE</scope>
</reference>
<feature type="region of interest" description="Disordered" evidence="1">
    <location>
        <begin position="1"/>
        <end position="112"/>
    </location>
</feature>
<dbReference type="EMBL" id="CAJRST010016668">
    <property type="protein sequence ID" value="CAG5937698.1"/>
    <property type="molecule type" value="Genomic_DNA"/>
</dbReference>
<organism evidence="3 4">
    <name type="scientific">Menidia menidia</name>
    <name type="common">Atlantic silverside</name>
    <dbReference type="NCBI Taxonomy" id="238744"/>
    <lineage>
        <taxon>Eukaryota</taxon>
        <taxon>Metazoa</taxon>
        <taxon>Chordata</taxon>
        <taxon>Craniata</taxon>
        <taxon>Vertebrata</taxon>
        <taxon>Euteleostomi</taxon>
        <taxon>Actinopterygii</taxon>
        <taxon>Neopterygii</taxon>
        <taxon>Teleostei</taxon>
        <taxon>Neoteleostei</taxon>
        <taxon>Acanthomorphata</taxon>
        <taxon>Ovalentaria</taxon>
        <taxon>Atherinomorphae</taxon>
        <taxon>Atheriniformes</taxon>
        <taxon>Atherinopsidae</taxon>
        <taxon>Menidiinae</taxon>
        <taxon>Menidia</taxon>
    </lineage>
</organism>
<protein>
    <submittedName>
        <fullName evidence="3">(Atlantic silverside) hypothetical protein</fullName>
    </submittedName>
</protein>
<dbReference type="EMBL" id="CAJRST010016668">
    <property type="protein sequence ID" value="CAG5942187.1"/>
    <property type="molecule type" value="Genomic_DNA"/>
</dbReference>
<dbReference type="AlphaFoldDB" id="A0A8S4BDP2"/>
<keyword evidence="4" id="KW-1185">Reference proteome</keyword>
<proteinExistence type="predicted"/>
<evidence type="ECO:0000313" key="4">
    <source>
        <dbReference type="Proteomes" id="UP000677803"/>
    </source>
</evidence>
<sequence>MEDARKNKQVEKDVTPKKVVDQKPKVPEPTPAKLSPGPSHHIHPTSPTLSPFSSYSFSSSSPPSGNGKRPPAEASSRLRLPLSSSVSRPLPVLDTHPERCPHAFVSKSISSY</sequence>
<accession>A0A8S4BDP2</accession>
<feature type="compositionally biased region" description="Low complexity" evidence="1">
    <location>
        <begin position="75"/>
        <end position="93"/>
    </location>
</feature>
<feature type="compositionally biased region" description="Low complexity" evidence="1">
    <location>
        <begin position="44"/>
        <end position="64"/>
    </location>
</feature>